<comment type="caution">
    <text evidence="1">The sequence shown here is derived from an EMBL/GenBank/DDBJ whole genome shotgun (WGS) entry which is preliminary data.</text>
</comment>
<dbReference type="EMBL" id="BAABJQ010000002">
    <property type="protein sequence ID" value="GAA5179571.1"/>
    <property type="molecule type" value="Genomic_DNA"/>
</dbReference>
<reference evidence="2" key="1">
    <citation type="journal article" date="2019" name="Int. J. Syst. Evol. Microbiol.">
        <title>The Global Catalogue of Microorganisms (GCM) 10K type strain sequencing project: providing services to taxonomists for standard genome sequencing and annotation.</title>
        <authorList>
            <consortium name="The Broad Institute Genomics Platform"/>
            <consortium name="The Broad Institute Genome Sequencing Center for Infectious Disease"/>
            <person name="Wu L."/>
            <person name="Ma J."/>
        </authorList>
    </citation>
    <scope>NUCLEOTIDE SEQUENCE [LARGE SCALE GENOMIC DNA]</scope>
    <source>
        <strain evidence="2">JCM 18304</strain>
    </source>
</reference>
<proteinExistence type="predicted"/>
<dbReference type="Gene3D" id="3.40.50.970">
    <property type="match status" value="1"/>
</dbReference>
<dbReference type="SUPFAM" id="SSF52518">
    <property type="entry name" value="Thiamin diphosphate-binding fold (THDP-binding)"/>
    <property type="match status" value="1"/>
</dbReference>
<keyword evidence="2" id="KW-1185">Reference proteome</keyword>
<evidence type="ECO:0000313" key="2">
    <source>
        <dbReference type="Proteomes" id="UP001501570"/>
    </source>
</evidence>
<dbReference type="InterPro" id="IPR029061">
    <property type="entry name" value="THDP-binding"/>
</dbReference>
<evidence type="ECO:0000313" key="1">
    <source>
        <dbReference type="EMBL" id="GAA5179571.1"/>
    </source>
</evidence>
<gene>
    <name evidence="1" type="ORF">GCM10023322_09950</name>
</gene>
<protein>
    <recommendedName>
        <fullName evidence="3">Transposase</fullName>
    </recommendedName>
</protein>
<sequence>MVYLVQAGCSWAKLPAVILSVSRSTTHRRDRDKHIWTDGDDVVRALGGAGEIVARPGEIGPALRSAFDASVPYMVNMMTDPADAYPRSSNLARPPEHS</sequence>
<dbReference type="Proteomes" id="UP001501570">
    <property type="component" value="Unassembled WGS sequence"/>
</dbReference>
<accession>A0ABP9RM51</accession>
<evidence type="ECO:0008006" key="3">
    <source>
        <dbReference type="Google" id="ProtNLM"/>
    </source>
</evidence>
<name>A0ABP9RM51_9ACTN</name>
<organism evidence="1 2">
    <name type="scientific">Rugosimonospora acidiphila</name>
    <dbReference type="NCBI Taxonomy" id="556531"/>
    <lineage>
        <taxon>Bacteria</taxon>
        <taxon>Bacillati</taxon>
        <taxon>Actinomycetota</taxon>
        <taxon>Actinomycetes</taxon>
        <taxon>Micromonosporales</taxon>
        <taxon>Micromonosporaceae</taxon>
        <taxon>Rugosimonospora</taxon>
    </lineage>
</organism>